<evidence type="ECO:0000313" key="6">
    <source>
        <dbReference type="EMBL" id="MCR2806290.1"/>
    </source>
</evidence>
<evidence type="ECO:0000256" key="3">
    <source>
        <dbReference type="ARBA" id="ARBA00023163"/>
    </source>
</evidence>
<dbReference type="RefSeq" id="WP_257449590.1">
    <property type="nucleotide sequence ID" value="NZ_JANIPJ010000016.1"/>
</dbReference>
<keyword evidence="1" id="KW-0805">Transcription regulation</keyword>
<evidence type="ECO:0000256" key="4">
    <source>
        <dbReference type="SAM" id="Phobius"/>
    </source>
</evidence>
<dbReference type="InterPro" id="IPR009057">
    <property type="entry name" value="Homeodomain-like_sf"/>
</dbReference>
<dbReference type="EMBL" id="JANIPJ010000016">
    <property type="protein sequence ID" value="MCR2806290.1"/>
    <property type="molecule type" value="Genomic_DNA"/>
</dbReference>
<reference evidence="6" key="1">
    <citation type="submission" date="2022-08" db="EMBL/GenBank/DDBJ databases">
        <title>The genomic sequence of strain Paenibacillus sp. SCIV0701.</title>
        <authorList>
            <person name="Zhao H."/>
        </authorList>
    </citation>
    <scope>NUCLEOTIDE SEQUENCE</scope>
    <source>
        <strain evidence="6">SCIV0701</strain>
    </source>
</reference>
<dbReference type="PANTHER" id="PTHR43280:SF27">
    <property type="entry name" value="TRANSCRIPTIONAL REGULATOR MTLR"/>
    <property type="match status" value="1"/>
</dbReference>
<keyword evidence="4" id="KW-0812">Transmembrane</keyword>
<dbReference type="Pfam" id="PF12833">
    <property type="entry name" value="HTH_18"/>
    <property type="match status" value="1"/>
</dbReference>
<dbReference type="SMART" id="SM00342">
    <property type="entry name" value="HTH_ARAC"/>
    <property type="match status" value="1"/>
</dbReference>
<dbReference type="PROSITE" id="PS00041">
    <property type="entry name" value="HTH_ARAC_FAMILY_1"/>
    <property type="match status" value="1"/>
</dbReference>
<dbReference type="Gene3D" id="1.10.10.60">
    <property type="entry name" value="Homeodomain-like"/>
    <property type="match status" value="2"/>
</dbReference>
<name>A0A9X2MTP1_9BACL</name>
<dbReference type="InterPro" id="IPR018062">
    <property type="entry name" value="HTH_AraC-typ_CS"/>
</dbReference>
<organism evidence="6 7">
    <name type="scientific">Paenibacillus soyae</name>
    <dbReference type="NCBI Taxonomy" id="2969249"/>
    <lineage>
        <taxon>Bacteria</taxon>
        <taxon>Bacillati</taxon>
        <taxon>Bacillota</taxon>
        <taxon>Bacilli</taxon>
        <taxon>Bacillales</taxon>
        <taxon>Paenibacillaceae</taxon>
        <taxon>Paenibacillus</taxon>
    </lineage>
</organism>
<dbReference type="GO" id="GO:0003700">
    <property type="term" value="F:DNA-binding transcription factor activity"/>
    <property type="evidence" value="ECO:0007669"/>
    <property type="project" value="InterPro"/>
</dbReference>
<keyword evidence="2" id="KW-0238">DNA-binding</keyword>
<evidence type="ECO:0000259" key="5">
    <source>
        <dbReference type="PROSITE" id="PS01124"/>
    </source>
</evidence>
<proteinExistence type="predicted"/>
<dbReference type="InterPro" id="IPR041522">
    <property type="entry name" value="CdaR_GGDEF"/>
</dbReference>
<protein>
    <submittedName>
        <fullName evidence="6">Helix-turn-helix domain-containing protein</fullName>
    </submittedName>
</protein>
<comment type="caution">
    <text evidence="6">The sequence shown here is derived from an EMBL/GenBank/DDBJ whole genome shotgun (WGS) entry which is preliminary data.</text>
</comment>
<keyword evidence="4" id="KW-0472">Membrane</keyword>
<feature type="domain" description="HTH araC/xylS-type" evidence="5">
    <location>
        <begin position="636"/>
        <end position="735"/>
    </location>
</feature>
<dbReference type="SUPFAM" id="SSF46689">
    <property type="entry name" value="Homeodomain-like"/>
    <property type="match status" value="1"/>
</dbReference>
<dbReference type="AlphaFoldDB" id="A0A9X2MTP1"/>
<dbReference type="GO" id="GO:0043565">
    <property type="term" value="F:sequence-specific DNA binding"/>
    <property type="evidence" value="ECO:0007669"/>
    <property type="project" value="InterPro"/>
</dbReference>
<sequence length="742" mass="85498">MKRNWYYRMMLSYTPIFFVVISSVIIVFFTTLNQQSENRYIETNRSIVTQMMKNTEVSLKLIELNSVSALLTDPYINDYFSSRGKEVYDYFVIQKKLIDLKSSFPFVSSIYLYDEPTHMILSDSNTYTFASFADRDFLERSLLEREQAKWTEPRDYTLSTIDRNGQKVVSLMKTYTYPTQQTGIMVINIYVNSIMEYLHQLSQQEETQIRILDAEGNDFQGTSSDQDTASHVRTVSEYTGWAYSAVSVNAGSYTLISMLSNIWILIVLIVIVLALLWFTIITHVHYRPIHQIVEKINSSIGARKSASNGMKSRLNEFNVIESTIDALLQKTMDYHSLQEAEAVHRKRILIQELLAGQRVMSDTEWRKEAAVLGMPVDYECVCAISIEIDHYHDFAENYKPGDQHLLKYILESAIKESAVERDIALYCVWTDQHQIAVVLFLKQANIPYEDTIRAMCDDYRKWIHQHVEFTVTVGIGKTRDGMIHMASSYRAAQSNVLLKAVFGTNCVIDHEMSKQKSDIGSYALLDVMPAMIHLFKKGDHAWRGKFTGMINELYDKRLGRLQLSDLISSLTQMLEKEMLSISPDMWRMHFQSRFETLSNQTETLAEWGQDGLALLEELAEHLVLQREENSTKSIAMRMKSYIDNHYADPDLSLVGVSDTFDMPAASASILFKKETGEKFVDYVLKVRLEHARKMLVDSDDAIGIIAEKVGYSHVLSFHRAFKKIYGFPPGEFRVIYRAQRNV</sequence>
<keyword evidence="3" id="KW-0804">Transcription</keyword>
<dbReference type="PANTHER" id="PTHR43280">
    <property type="entry name" value="ARAC-FAMILY TRANSCRIPTIONAL REGULATOR"/>
    <property type="match status" value="1"/>
</dbReference>
<dbReference type="InterPro" id="IPR018060">
    <property type="entry name" value="HTH_AraC"/>
</dbReference>
<feature type="transmembrane region" description="Helical" evidence="4">
    <location>
        <begin position="12"/>
        <end position="32"/>
    </location>
</feature>
<accession>A0A9X2MTP1</accession>
<dbReference type="Pfam" id="PF17853">
    <property type="entry name" value="GGDEF_2"/>
    <property type="match status" value="1"/>
</dbReference>
<evidence type="ECO:0000313" key="7">
    <source>
        <dbReference type="Proteomes" id="UP001141950"/>
    </source>
</evidence>
<evidence type="ECO:0000256" key="1">
    <source>
        <dbReference type="ARBA" id="ARBA00023015"/>
    </source>
</evidence>
<keyword evidence="4" id="KW-1133">Transmembrane helix</keyword>
<gene>
    <name evidence="6" type="ORF">NQZ67_20630</name>
</gene>
<dbReference type="PROSITE" id="PS01124">
    <property type="entry name" value="HTH_ARAC_FAMILY_2"/>
    <property type="match status" value="1"/>
</dbReference>
<evidence type="ECO:0000256" key="2">
    <source>
        <dbReference type="ARBA" id="ARBA00023125"/>
    </source>
</evidence>
<dbReference type="Proteomes" id="UP001141950">
    <property type="component" value="Unassembled WGS sequence"/>
</dbReference>
<feature type="transmembrane region" description="Helical" evidence="4">
    <location>
        <begin position="262"/>
        <end position="286"/>
    </location>
</feature>
<keyword evidence="7" id="KW-1185">Reference proteome</keyword>